<proteinExistence type="predicted"/>
<accession>A0ACC2Q887</accession>
<protein>
    <submittedName>
        <fullName evidence="1">Uncharacterized protein</fullName>
    </submittedName>
</protein>
<gene>
    <name evidence="1" type="ORF">PYW08_009248</name>
</gene>
<comment type="caution">
    <text evidence="1">The sequence shown here is derived from an EMBL/GenBank/DDBJ whole genome shotgun (WGS) entry which is preliminary data.</text>
</comment>
<name>A0ACC2Q887_9NEOP</name>
<organism evidence="1 2">
    <name type="scientific">Mythimna loreyi</name>
    <dbReference type="NCBI Taxonomy" id="667449"/>
    <lineage>
        <taxon>Eukaryota</taxon>
        <taxon>Metazoa</taxon>
        <taxon>Ecdysozoa</taxon>
        <taxon>Arthropoda</taxon>
        <taxon>Hexapoda</taxon>
        <taxon>Insecta</taxon>
        <taxon>Pterygota</taxon>
        <taxon>Neoptera</taxon>
        <taxon>Endopterygota</taxon>
        <taxon>Lepidoptera</taxon>
        <taxon>Glossata</taxon>
        <taxon>Ditrysia</taxon>
        <taxon>Noctuoidea</taxon>
        <taxon>Noctuidae</taxon>
        <taxon>Noctuinae</taxon>
        <taxon>Hadenini</taxon>
        <taxon>Mythimna</taxon>
    </lineage>
</organism>
<dbReference type="EMBL" id="CM056799">
    <property type="protein sequence ID" value="KAJ8710733.1"/>
    <property type="molecule type" value="Genomic_DNA"/>
</dbReference>
<sequence length="171" mass="18816">MFTNKSYIKKYPVEEVTKTMNNLCIALLLTVATASVASNGEPEVPSIPRAAEQGDCEFDDDACLMETVPESRTNLVVGAISPNSRQLAWMTHRVNPSTFLIHEQDITFRGPKFTNITAMWVYRIGNSQNARPTIIAGGLGHEFVTVRILGARGQGFDYNIYIDGAINCSNS</sequence>
<evidence type="ECO:0000313" key="1">
    <source>
        <dbReference type="EMBL" id="KAJ8710733.1"/>
    </source>
</evidence>
<dbReference type="Proteomes" id="UP001231649">
    <property type="component" value="Chromosome 23"/>
</dbReference>
<reference evidence="1" key="1">
    <citation type="submission" date="2023-03" db="EMBL/GenBank/DDBJ databases">
        <title>Chromosome-level genomes of two armyworms, Mythimna separata and Mythimna loreyi, provide insights into the biosynthesis and reception of sex pheromones.</title>
        <authorList>
            <person name="Zhao H."/>
        </authorList>
    </citation>
    <scope>NUCLEOTIDE SEQUENCE</scope>
    <source>
        <strain evidence="1">BeijingLab</strain>
    </source>
</reference>
<evidence type="ECO:0000313" key="2">
    <source>
        <dbReference type="Proteomes" id="UP001231649"/>
    </source>
</evidence>
<keyword evidence="2" id="KW-1185">Reference proteome</keyword>